<reference evidence="2 3" key="1">
    <citation type="submission" date="2019-07" db="EMBL/GenBank/DDBJ databases">
        <title>New species of Amycolatopsis and Streptomyces.</title>
        <authorList>
            <person name="Duangmal K."/>
            <person name="Teo W.F.A."/>
            <person name="Lipun K."/>
        </authorList>
    </citation>
    <scope>NUCLEOTIDE SEQUENCE [LARGE SCALE GENOMIC DNA]</scope>
    <source>
        <strain evidence="2 3">NBRC 109810</strain>
    </source>
</reference>
<accession>A0A5N8VS99</accession>
<sequence length="113" mass="13017">MQYQSEHGTEPTAEQLSAHLAHQGLLGRGRRPVSPANLRRHFLRWRVYNIWAEHRWHTQAPSSADLAQECAARGITGQYNRPVTARYITDETPDFERRRHALTTHHTPIRCGG</sequence>
<evidence type="ECO:0000256" key="1">
    <source>
        <dbReference type="SAM" id="MobiDB-lite"/>
    </source>
</evidence>
<keyword evidence="3" id="KW-1185">Reference proteome</keyword>
<name>A0A5N8VS99_9ACTN</name>
<dbReference type="OrthoDB" id="4306325at2"/>
<dbReference type="RefSeq" id="WP_152895686.1">
    <property type="nucleotide sequence ID" value="NZ_VJZD01000443.1"/>
</dbReference>
<evidence type="ECO:0000313" key="3">
    <source>
        <dbReference type="Proteomes" id="UP000325849"/>
    </source>
</evidence>
<protein>
    <submittedName>
        <fullName evidence="2">Uncharacterized protein</fullName>
    </submittedName>
</protein>
<gene>
    <name evidence="2" type="ORF">FNH09_45220</name>
</gene>
<dbReference type="EMBL" id="VJZD01000443">
    <property type="protein sequence ID" value="MPY38161.1"/>
    <property type="molecule type" value="Genomic_DNA"/>
</dbReference>
<dbReference type="AlphaFoldDB" id="A0A5N8VS99"/>
<organism evidence="2 3">
    <name type="scientific">Streptomyces adustus</name>
    <dbReference type="NCBI Taxonomy" id="1609272"/>
    <lineage>
        <taxon>Bacteria</taxon>
        <taxon>Bacillati</taxon>
        <taxon>Actinomycetota</taxon>
        <taxon>Actinomycetes</taxon>
        <taxon>Kitasatosporales</taxon>
        <taxon>Streptomycetaceae</taxon>
        <taxon>Streptomyces</taxon>
    </lineage>
</organism>
<dbReference type="Proteomes" id="UP000325849">
    <property type="component" value="Unassembled WGS sequence"/>
</dbReference>
<proteinExistence type="predicted"/>
<evidence type="ECO:0000313" key="2">
    <source>
        <dbReference type="EMBL" id="MPY38161.1"/>
    </source>
</evidence>
<comment type="caution">
    <text evidence="2">The sequence shown here is derived from an EMBL/GenBank/DDBJ whole genome shotgun (WGS) entry which is preliminary data.</text>
</comment>
<feature type="region of interest" description="Disordered" evidence="1">
    <location>
        <begin position="1"/>
        <end position="33"/>
    </location>
</feature>